<comment type="caution">
    <text evidence="2">The sequence shown here is derived from an EMBL/GenBank/DDBJ whole genome shotgun (WGS) entry which is preliminary data.</text>
</comment>
<dbReference type="SUPFAM" id="SSF52540">
    <property type="entry name" value="P-loop containing nucleoside triphosphate hydrolases"/>
    <property type="match status" value="1"/>
</dbReference>
<protein>
    <recommendedName>
        <fullName evidence="4">AAA+ ATPase domain-containing protein</fullName>
    </recommendedName>
</protein>
<accession>A0AAD2FTS5</accession>
<dbReference type="CDD" id="cd03114">
    <property type="entry name" value="MMAA-like"/>
    <property type="match status" value="1"/>
</dbReference>
<evidence type="ECO:0008006" key="4">
    <source>
        <dbReference type="Google" id="ProtNLM"/>
    </source>
</evidence>
<dbReference type="AlphaFoldDB" id="A0AAD2FTS5"/>
<dbReference type="Gene3D" id="1.10.287.130">
    <property type="match status" value="1"/>
</dbReference>
<reference evidence="2" key="1">
    <citation type="submission" date="2023-08" db="EMBL/GenBank/DDBJ databases">
        <authorList>
            <person name="Audoor S."/>
            <person name="Bilcke G."/>
        </authorList>
    </citation>
    <scope>NUCLEOTIDE SEQUENCE</scope>
</reference>
<dbReference type="Gene3D" id="1.20.5.170">
    <property type="match status" value="1"/>
</dbReference>
<proteinExistence type="inferred from homology"/>
<dbReference type="Pfam" id="PF03308">
    <property type="entry name" value="MeaB"/>
    <property type="match status" value="1"/>
</dbReference>
<comment type="similarity">
    <text evidence="1">Belongs to the SIMIBI class G3E GTPase family. ArgK/MeaB subfamily.</text>
</comment>
<dbReference type="NCBIfam" id="NF006958">
    <property type="entry name" value="PRK09435.1"/>
    <property type="match status" value="1"/>
</dbReference>
<dbReference type="PANTHER" id="PTHR23408:SF3">
    <property type="entry name" value="METHYLMALONIC ACIDURIA TYPE A PROTEIN, MITOCHONDRIAL"/>
    <property type="match status" value="1"/>
</dbReference>
<dbReference type="Gene3D" id="3.40.50.300">
    <property type="entry name" value="P-loop containing nucleotide triphosphate hydrolases"/>
    <property type="match status" value="1"/>
</dbReference>
<organism evidence="2 3">
    <name type="scientific">Cylindrotheca closterium</name>
    <dbReference type="NCBI Taxonomy" id="2856"/>
    <lineage>
        <taxon>Eukaryota</taxon>
        <taxon>Sar</taxon>
        <taxon>Stramenopiles</taxon>
        <taxon>Ochrophyta</taxon>
        <taxon>Bacillariophyta</taxon>
        <taxon>Bacillariophyceae</taxon>
        <taxon>Bacillariophycidae</taxon>
        <taxon>Bacillariales</taxon>
        <taxon>Bacillariaceae</taxon>
        <taxon>Cylindrotheca</taxon>
    </lineage>
</organism>
<dbReference type="InterPro" id="IPR027417">
    <property type="entry name" value="P-loop_NTPase"/>
</dbReference>
<sequence>MNRAAFQLPFTRRFCFYSTSGANRLLSKASNHATWAAMSKPTRDLAQSITETGPIQRRVALSRAITLMESKNLEHKQQADNLLTYLLAKRPKDQEPSLRIGFAGPPGTGKSTMIEAFGMHLLEKDPDLRLAAVCIDPASGISGGSILGDKTRMTELSRHNRAYVRPSSNAGVLGGLAAYTDDVVTTLSAAGYPLILLETVGLGQSEIEVAQSVDILILLLPPGGGDELQGVKKGIVELANIIAVTKADGNLLEAAKKTASDYRGALRVLQISGSNTENIFKPPVIMTSSVAKDGLDDLWQSIQDYKAFLMENDRWEKMRQRQSKYWMWKQFTRLMQQYMKSDPELGDKAQHLESELLHGDLTPRVAAQELLEGVFGSLRKK</sequence>
<evidence type="ECO:0000313" key="3">
    <source>
        <dbReference type="Proteomes" id="UP001295423"/>
    </source>
</evidence>
<gene>
    <name evidence="2" type="ORF">CYCCA115_LOCUS13966</name>
</gene>
<evidence type="ECO:0000256" key="1">
    <source>
        <dbReference type="ARBA" id="ARBA00009625"/>
    </source>
</evidence>
<dbReference type="PANTHER" id="PTHR23408">
    <property type="entry name" value="METHYLMALONYL-COA MUTASE"/>
    <property type="match status" value="1"/>
</dbReference>
<keyword evidence="3" id="KW-1185">Reference proteome</keyword>
<dbReference type="GO" id="GO:0003924">
    <property type="term" value="F:GTPase activity"/>
    <property type="evidence" value="ECO:0007669"/>
    <property type="project" value="InterPro"/>
</dbReference>
<dbReference type="GO" id="GO:0005737">
    <property type="term" value="C:cytoplasm"/>
    <property type="evidence" value="ECO:0007669"/>
    <property type="project" value="TreeGrafter"/>
</dbReference>
<evidence type="ECO:0000313" key="2">
    <source>
        <dbReference type="EMBL" id="CAJ1953310.1"/>
    </source>
</evidence>
<name>A0AAD2FTS5_9STRA</name>
<dbReference type="EMBL" id="CAKOGP040001825">
    <property type="protein sequence ID" value="CAJ1953310.1"/>
    <property type="molecule type" value="Genomic_DNA"/>
</dbReference>
<dbReference type="Proteomes" id="UP001295423">
    <property type="component" value="Unassembled WGS sequence"/>
</dbReference>
<dbReference type="InterPro" id="IPR005129">
    <property type="entry name" value="GTPase_ArgK"/>
</dbReference>
<dbReference type="GO" id="GO:0005525">
    <property type="term" value="F:GTP binding"/>
    <property type="evidence" value="ECO:0007669"/>
    <property type="project" value="InterPro"/>
</dbReference>
<dbReference type="NCBIfam" id="TIGR00750">
    <property type="entry name" value="lao"/>
    <property type="match status" value="1"/>
</dbReference>